<evidence type="ECO:0000256" key="1">
    <source>
        <dbReference type="ARBA" id="ARBA00004141"/>
    </source>
</evidence>
<feature type="transmembrane region" description="Helical" evidence="8">
    <location>
        <begin position="195"/>
        <end position="217"/>
    </location>
</feature>
<feature type="signal peptide" evidence="9">
    <location>
        <begin position="1"/>
        <end position="23"/>
    </location>
</feature>
<gene>
    <name evidence="11" type="ORF">EB796_019180</name>
</gene>
<dbReference type="Pfam" id="PF05154">
    <property type="entry name" value="TM2"/>
    <property type="match status" value="1"/>
</dbReference>
<dbReference type="InterPro" id="IPR007829">
    <property type="entry name" value="TM2"/>
</dbReference>
<evidence type="ECO:0000256" key="2">
    <source>
        <dbReference type="ARBA" id="ARBA00008284"/>
    </source>
</evidence>
<accession>A0A7J7JA15</accession>
<keyword evidence="6 8" id="KW-0472">Membrane</keyword>
<evidence type="ECO:0000256" key="3">
    <source>
        <dbReference type="ARBA" id="ARBA00022692"/>
    </source>
</evidence>
<dbReference type="OrthoDB" id="10257855at2759"/>
<organism evidence="11 12">
    <name type="scientific">Bugula neritina</name>
    <name type="common">Brown bryozoan</name>
    <name type="synonym">Sertularia neritina</name>
    <dbReference type="NCBI Taxonomy" id="10212"/>
    <lineage>
        <taxon>Eukaryota</taxon>
        <taxon>Metazoa</taxon>
        <taxon>Spiralia</taxon>
        <taxon>Lophotrochozoa</taxon>
        <taxon>Bryozoa</taxon>
        <taxon>Gymnolaemata</taxon>
        <taxon>Cheilostomatida</taxon>
        <taxon>Flustrina</taxon>
        <taxon>Buguloidea</taxon>
        <taxon>Bugulidae</taxon>
        <taxon>Bugula</taxon>
    </lineage>
</organism>
<evidence type="ECO:0000256" key="7">
    <source>
        <dbReference type="ARBA" id="ARBA00023180"/>
    </source>
</evidence>
<keyword evidence="7" id="KW-0325">Glycoprotein</keyword>
<name>A0A7J7JA15_BUGNE</name>
<feature type="transmembrane region" description="Helical" evidence="8">
    <location>
        <begin position="162"/>
        <end position="183"/>
    </location>
</feature>
<dbReference type="PANTHER" id="PTHR21016">
    <property type="entry name" value="BETA-AMYLOID BINDING PROTEIN-RELATED"/>
    <property type="match status" value="1"/>
</dbReference>
<evidence type="ECO:0000313" key="12">
    <source>
        <dbReference type="Proteomes" id="UP000593567"/>
    </source>
</evidence>
<dbReference type="GO" id="GO:0016020">
    <property type="term" value="C:membrane"/>
    <property type="evidence" value="ECO:0007669"/>
    <property type="project" value="UniProtKB-SubCell"/>
</dbReference>
<keyword evidence="3 8" id="KW-0812">Transmembrane</keyword>
<comment type="caution">
    <text evidence="11">The sequence shown here is derived from an EMBL/GenBank/DDBJ whole genome shotgun (WGS) entry which is preliminary data.</text>
</comment>
<sequence>MGSYSTIILLLLITSIMNTSITGEINATSMAANTTAVFTTADPASYPDCPSDADCELLGANCLEEITNCNITCKYGETTEVAVQVLNVVPCAGERNHSRNLSCQFCYQLPEEYYSCSTNTSCNSIGTHSTRVYTATCEVKPNVLCLGKRKFSKRKLCYWTNGYSWTTTMILSITAGGFGADRFYLGHWQEGIGKLFSFGGLGVWTLIDVILISIGYITPADGSVYTYRANYTSQEYSTNLFIFN</sequence>
<dbReference type="Proteomes" id="UP000593567">
    <property type="component" value="Unassembled WGS sequence"/>
</dbReference>
<evidence type="ECO:0000313" key="11">
    <source>
        <dbReference type="EMBL" id="KAF6022506.1"/>
    </source>
</evidence>
<dbReference type="PANTHER" id="PTHR21016:SF7">
    <property type="entry name" value="TM2 DOMAIN-CONTAINING PROTEIN 3"/>
    <property type="match status" value="1"/>
</dbReference>
<keyword evidence="4 9" id="KW-0732">Signal</keyword>
<evidence type="ECO:0000256" key="6">
    <source>
        <dbReference type="ARBA" id="ARBA00023136"/>
    </source>
</evidence>
<keyword evidence="5 8" id="KW-1133">Transmembrane helix</keyword>
<comment type="subcellular location">
    <subcellularLocation>
        <location evidence="1">Membrane</location>
        <topology evidence="1">Multi-pass membrane protein</topology>
    </subcellularLocation>
</comment>
<comment type="similarity">
    <text evidence="2">Belongs to the TM2 family.</text>
</comment>
<dbReference type="AlphaFoldDB" id="A0A7J7JA15"/>
<proteinExistence type="inferred from homology"/>
<dbReference type="InterPro" id="IPR050932">
    <property type="entry name" value="TM2D1-3-like"/>
</dbReference>
<evidence type="ECO:0000256" key="9">
    <source>
        <dbReference type="SAM" id="SignalP"/>
    </source>
</evidence>
<reference evidence="11" key="1">
    <citation type="submission" date="2020-06" db="EMBL/GenBank/DDBJ databases">
        <title>Draft genome of Bugula neritina, a colonial animal packing powerful symbionts and potential medicines.</title>
        <authorList>
            <person name="Rayko M."/>
        </authorList>
    </citation>
    <scope>NUCLEOTIDE SEQUENCE [LARGE SCALE GENOMIC DNA]</scope>
    <source>
        <strain evidence="11">Kwan_BN1</strain>
    </source>
</reference>
<protein>
    <submittedName>
        <fullName evidence="11">Amx</fullName>
    </submittedName>
</protein>
<evidence type="ECO:0000256" key="5">
    <source>
        <dbReference type="ARBA" id="ARBA00022989"/>
    </source>
</evidence>
<feature type="domain" description="TM2" evidence="10">
    <location>
        <begin position="162"/>
        <end position="210"/>
    </location>
</feature>
<keyword evidence="12" id="KW-1185">Reference proteome</keyword>
<feature type="chain" id="PRO_5029777404" evidence="9">
    <location>
        <begin position="24"/>
        <end position="244"/>
    </location>
</feature>
<evidence type="ECO:0000256" key="4">
    <source>
        <dbReference type="ARBA" id="ARBA00022729"/>
    </source>
</evidence>
<dbReference type="EMBL" id="VXIV02002843">
    <property type="protein sequence ID" value="KAF6022506.1"/>
    <property type="molecule type" value="Genomic_DNA"/>
</dbReference>
<evidence type="ECO:0000259" key="10">
    <source>
        <dbReference type="Pfam" id="PF05154"/>
    </source>
</evidence>
<evidence type="ECO:0000256" key="8">
    <source>
        <dbReference type="SAM" id="Phobius"/>
    </source>
</evidence>